<dbReference type="EMBL" id="VSSQ01012289">
    <property type="protein sequence ID" value="MPM48873.1"/>
    <property type="molecule type" value="Genomic_DNA"/>
</dbReference>
<protein>
    <submittedName>
        <fullName evidence="2">Uncharacterized protein</fullName>
    </submittedName>
</protein>
<comment type="caution">
    <text evidence="2">The sequence shown here is derived from an EMBL/GenBank/DDBJ whole genome shotgun (WGS) entry which is preliminary data.</text>
</comment>
<feature type="compositionally biased region" description="Basic and acidic residues" evidence="1">
    <location>
        <begin position="40"/>
        <end position="54"/>
    </location>
</feature>
<feature type="compositionally biased region" description="Gly residues" evidence="1">
    <location>
        <begin position="315"/>
        <end position="325"/>
    </location>
</feature>
<feature type="compositionally biased region" description="Basic and acidic residues" evidence="1">
    <location>
        <begin position="108"/>
        <end position="152"/>
    </location>
</feature>
<feature type="region of interest" description="Disordered" evidence="1">
    <location>
        <begin position="280"/>
        <end position="325"/>
    </location>
</feature>
<evidence type="ECO:0000256" key="1">
    <source>
        <dbReference type="SAM" id="MobiDB-lite"/>
    </source>
</evidence>
<feature type="region of interest" description="Disordered" evidence="1">
    <location>
        <begin position="40"/>
        <end position="178"/>
    </location>
</feature>
<organism evidence="2">
    <name type="scientific">bioreactor metagenome</name>
    <dbReference type="NCBI Taxonomy" id="1076179"/>
    <lineage>
        <taxon>unclassified sequences</taxon>
        <taxon>metagenomes</taxon>
        <taxon>ecological metagenomes</taxon>
    </lineage>
</organism>
<reference evidence="2" key="1">
    <citation type="submission" date="2019-08" db="EMBL/GenBank/DDBJ databases">
        <authorList>
            <person name="Kucharzyk K."/>
            <person name="Murdoch R.W."/>
            <person name="Higgins S."/>
            <person name="Loffler F."/>
        </authorList>
    </citation>
    <scope>NUCLEOTIDE SEQUENCE</scope>
</reference>
<feature type="compositionally biased region" description="Basic and acidic residues" evidence="1">
    <location>
        <begin position="167"/>
        <end position="178"/>
    </location>
</feature>
<name>A0A645ADF1_9ZZZZ</name>
<accession>A0A645ADF1</accession>
<sequence>MVAADPHRLTVDLPGRLVRVIGQFPDRGGLGDRHVVQATEGRDDHAGQHHRGEFHVGGGRPEGVVLLGRHPGQVGPVQRHVRQHRAQPQPEHGPEQGRRGPGVEPVGEIERDEHDRRGAHEGDQDGVRPGDQRREDERDHDEARPGQSEHRQQATPSGHRHGGQQEQHGEEDHRPRPGEVGELVVRLPVERRHPIDHHPLAGLDPGAVDGRGRVDLDLLALVLPVEQAHGERGADLAARRRRSLQAGAADLVDRQHFALGHGEAGDGELRHVLLDVGGEVGRPEQHQSDQGPDRQRDEDDDEDLRGASLPEPTLGGRGLGDGVAV</sequence>
<evidence type="ECO:0000313" key="2">
    <source>
        <dbReference type="EMBL" id="MPM48873.1"/>
    </source>
</evidence>
<proteinExistence type="predicted"/>
<gene>
    <name evidence="2" type="ORF">SDC9_95600</name>
</gene>
<dbReference type="AlphaFoldDB" id="A0A645ADF1"/>
<feature type="compositionally biased region" description="Basic and acidic residues" evidence="1">
    <location>
        <begin position="281"/>
        <end position="297"/>
    </location>
</feature>